<reference evidence="1" key="1">
    <citation type="submission" date="2022-06" db="EMBL/GenBank/DDBJ databases">
        <title>Phylogenomic reconstructions and comparative analyses of Kickxellomycotina fungi.</title>
        <authorList>
            <person name="Reynolds N.K."/>
            <person name="Stajich J.E."/>
            <person name="Barry K."/>
            <person name="Grigoriev I.V."/>
            <person name="Crous P."/>
            <person name="Smith M.E."/>
        </authorList>
    </citation>
    <scope>NUCLEOTIDE SEQUENCE</scope>
    <source>
        <strain evidence="1">RSA 2271</strain>
    </source>
</reference>
<evidence type="ECO:0000313" key="1">
    <source>
        <dbReference type="EMBL" id="KAJ1672955.1"/>
    </source>
</evidence>
<organism evidence="1 2">
    <name type="scientific">Spiromyces aspiralis</name>
    <dbReference type="NCBI Taxonomy" id="68401"/>
    <lineage>
        <taxon>Eukaryota</taxon>
        <taxon>Fungi</taxon>
        <taxon>Fungi incertae sedis</taxon>
        <taxon>Zoopagomycota</taxon>
        <taxon>Kickxellomycotina</taxon>
        <taxon>Kickxellomycetes</taxon>
        <taxon>Kickxellales</taxon>
        <taxon>Kickxellaceae</taxon>
        <taxon>Spiromyces</taxon>
    </lineage>
</organism>
<dbReference type="EMBL" id="JAMZIH010007587">
    <property type="protein sequence ID" value="KAJ1672955.1"/>
    <property type="molecule type" value="Genomic_DNA"/>
</dbReference>
<keyword evidence="2" id="KW-1185">Reference proteome</keyword>
<evidence type="ECO:0000313" key="2">
    <source>
        <dbReference type="Proteomes" id="UP001145114"/>
    </source>
</evidence>
<gene>
    <name evidence="1" type="ORF">EV182_006165</name>
</gene>
<proteinExistence type="predicted"/>
<protein>
    <submittedName>
        <fullName evidence="1">Uncharacterized protein</fullName>
    </submittedName>
</protein>
<name>A0ACC1HC45_9FUNG</name>
<accession>A0ACC1HC45</accession>
<sequence>MGLGYEQLREVNDQLIYASITGKTLCLLLGYGSTGPYAKRAGYDVMIEAEAGFMHMTGEKGGAPVKVGVAITDLTTGLYAHGAIMAALWARLRTKKGQHLDLSLLDSQVASLANIGSNYLIGNCEAQRWGTEHPSIVPYRTFKASDGIVCIGSGNDRQFAVLVARLDLPELAADPRFAKNQDRVRNRSVLYGILEQQVARMTVAEILDRLEGSGLPYAPLNNMQGTFDHPQVKARGLVWDVPHPAVGGNIKLVGPAVQYSATKARIRTPPPLLGQHTEQVLKEVLGYNRDQVQDVVKRGGAKLYCYKGLD</sequence>
<dbReference type="Proteomes" id="UP001145114">
    <property type="component" value="Unassembled WGS sequence"/>
</dbReference>
<comment type="caution">
    <text evidence="1">The sequence shown here is derived from an EMBL/GenBank/DDBJ whole genome shotgun (WGS) entry which is preliminary data.</text>
</comment>